<sequence length="176" mass="18507">MTEFVLLCLPSAVYVLVALRRGRGSEAWRRCGLGRGESRGYLFALALLVPCGLLAWAATSVIPAEARAAPGVTTVALSPLAAIGVALRAGGEEVFFRGLLGGLLIRRFGFTVGNLLQAGVFLLPHVALLLADMRLWPLLPIQFGAGLALGWLRHGHGSVWPGALVHTAVNLAPALL</sequence>
<dbReference type="GO" id="GO:0004175">
    <property type="term" value="F:endopeptidase activity"/>
    <property type="evidence" value="ECO:0007669"/>
    <property type="project" value="UniProtKB-ARBA"/>
</dbReference>
<gene>
    <name evidence="3" type="ORF">MOPEL_009_00260</name>
</gene>
<dbReference type="GO" id="GO:0080120">
    <property type="term" value="P:CAAX-box protein maturation"/>
    <property type="evidence" value="ECO:0007669"/>
    <property type="project" value="UniProtKB-ARBA"/>
</dbReference>
<evidence type="ECO:0000313" key="3">
    <source>
        <dbReference type="EMBL" id="GAB47336.1"/>
    </source>
</evidence>
<dbReference type="STRING" id="1089455.MOPEL_009_00260"/>
<feature type="domain" description="CAAX prenyl protease 2/Lysostaphin resistance protein A-like" evidence="2">
    <location>
        <begin position="80"/>
        <end position="171"/>
    </location>
</feature>
<dbReference type="OrthoDB" id="4232at2"/>
<dbReference type="EMBL" id="BAFE01000009">
    <property type="protein sequence ID" value="GAB47336.1"/>
    <property type="molecule type" value="Genomic_DNA"/>
</dbReference>
<comment type="caution">
    <text evidence="3">The sequence shown here is derived from an EMBL/GenBank/DDBJ whole genome shotgun (WGS) entry which is preliminary data.</text>
</comment>
<proteinExistence type="predicted"/>
<dbReference type="Pfam" id="PF02517">
    <property type="entry name" value="Rce1-like"/>
    <property type="match status" value="1"/>
</dbReference>
<dbReference type="Proteomes" id="UP000004367">
    <property type="component" value="Unassembled WGS sequence"/>
</dbReference>
<evidence type="ECO:0000256" key="1">
    <source>
        <dbReference type="SAM" id="Phobius"/>
    </source>
</evidence>
<feature type="transmembrane region" description="Helical" evidence="1">
    <location>
        <begin position="110"/>
        <end position="131"/>
    </location>
</feature>
<feature type="transmembrane region" description="Helical" evidence="1">
    <location>
        <begin position="40"/>
        <end position="59"/>
    </location>
</feature>
<name>H5UNM8_9MICO</name>
<protein>
    <recommendedName>
        <fullName evidence="2">CAAX prenyl protease 2/Lysostaphin resistance protein A-like domain-containing protein</fullName>
    </recommendedName>
</protein>
<dbReference type="eggNOG" id="COG1266">
    <property type="taxonomic scope" value="Bacteria"/>
</dbReference>
<evidence type="ECO:0000259" key="2">
    <source>
        <dbReference type="Pfam" id="PF02517"/>
    </source>
</evidence>
<accession>H5UNM8</accession>
<dbReference type="AlphaFoldDB" id="H5UNM8"/>
<keyword evidence="4" id="KW-1185">Reference proteome</keyword>
<organism evidence="3 4">
    <name type="scientific">Mobilicoccus pelagius NBRC 104925</name>
    <dbReference type="NCBI Taxonomy" id="1089455"/>
    <lineage>
        <taxon>Bacteria</taxon>
        <taxon>Bacillati</taxon>
        <taxon>Actinomycetota</taxon>
        <taxon>Actinomycetes</taxon>
        <taxon>Micrococcales</taxon>
        <taxon>Dermatophilaceae</taxon>
        <taxon>Mobilicoccus</taxon>
    </lineage>
</organism>
<keyword evidence="1" id="KW-0472">Membrane</keyword>
<evidence type="ECO:0000313" key="4">
    <source>
        <dbReference type="Proteomes" id="UP000004367"/>
    </source>
</evidence>
<dbReference type="InterPro" id="IPR003675">
    <property type="entry name" value="Rce1/LyrA-like_dom"/>
</dbReference>
<keyword evidence="1" id="KW-0812">Transmembrane</keyword>
<dbReference type="RefSeq" id="WP_009481234.1">
    <property type="nucleotide sequence ID" value="NZ_BAFE01000009.1"/>
</dbReference>
<keyword evidence="1" id="KW-1133">Transmembrane helix</keyword>
<reference evidence="3 4" key="1">
    <citation type="submission" date="2012-02" db="EMBL/GenBank/DDBJ databases">
        <title>Whole genome shotgun sequence of Mobilicoccus pelagius NBRC 104925.</title>
        <authorList>
            <person name="Yoshida Y."/>
            <person name="Hosoyama A."/>
            <person name="Tsuchikane K."/>
            <person name="Katsumata H."/>
            <person name="Yamazaki S."/>
            <person name="Fujita N."/>
        </authorList>
    </citation>
    <scope>NUCLEOTIDE SEQUENCE [LARGE SCALE GENOMIC DNA]</scope>
    <source>
        <strain evidence="3 4">NBRC 104925</strain>
    </source>
</reference>